<comment type="caution">
    <text evidence="1">The sequence shown here is derived from an EMBL/GenBank/DDBJ whole genome shotgun (WGS) entry which is preliminary data.</text>
</comment>
<organism evidence="1">
    <name type="scientific">marine sediment metagenome</name>
    <dbReference type="NCBI Taxonomy" id="412755"/>
    <lineage>
        <taxon>unclassified sequences</taxon>
        <taxon>metagenomes</taxon>
        <taxon>ecological metagenomes</taxon>
    </lineage>
</organism>
<evidence type="ECO:0000313" key="1">
    <source>
        <dbReference type="EMBL" id="GAI17499.1"/>
    </source>
</evidence>
<dbReference type="EMBL" id="BARV01006867">
    <property type="protein sequence ID" value="GAI17499.1"/>
    <property type="molecule type" value="Genomic_DNA"/>
</dbReference>
<accession>X1NFS0</accession>
<protein>
    <submittedName>
        <fullName evidence="1">Uncharacterized protein</fullName>
    </submittedName>
</protein>
<name>X1NFS0_9ZZZZ</name>
<sequence>MNDGVTILVGVLRSVFEHLAGKSYNLIQLTNIELVDVIRPFGESLGEYLGNLSLEERKASRAAWRGGQGQAAGRRTFEKALHSGFPDFEPAGLKEFLELETANTNKQAYDIIHRIEKNLKEIVLDSLKEEYGEGDLWWYNGVPPAIRKK</sequence>
<gene>
    <name evidence="1" type="ORF">S06H3_14053</name>
</gene>
<proteinExistence type="predicted"/>
<dbReference type="AlphaFoldDB" id="X1NFS0"/>
<feature type="non-terminal residue" evidence="1">
    <location>
        <position position="149"/>
    </location>
</feature>
<reference evidence="1" key="1">
    <citation type="journal article" date="2014" name="Front. Microbiol.">
        <title>High frequency of phylogenetically diverse reductive dehalogenase-homologous genes in deep subseafloor sedimentary metagenomes.</title>
        <authorList>
            <person name="Kawai M."/>
            <person name="Futagami T."/>
            <person name="Toyoda A."/>
            <person name="Takaki Y."/>
            <person name="Nishi S."/>
            <person name="Hori S."/>
            <person name="Arai W."/>
            <person name="Tsubouchi T."/>
            <person name="Morono Y."/>
            <person name="Uchiyama I."/>
            <person name="Ito T."/>
            <person name="Fujiyama A."/>
            <person name="Inagaki F."/>
            <person name="Takami H."/>
        </authorList>
    </citation>
    <scope>NUCLEOTIDE SEQUENCE</scope>
    <source>
        <strain evidence="1">Expedition CK06-06</strain>
    </source>
</reference>